<dbReference type="AlphaFoldDB" id="A0A8J6M7C4"/>
<gene>
    <name evidence="1" type="ORF">H8S62_04775</name>
</gene>
<keyword evidence="2" id="KW-1185">Reference proteome</keyword>
<protein>
    <submittedName>
        <fullName evidence="1">DUF721 domain-containing protein</fullName>
    </submittedName>
</protein>
<name>A0A8J6M7C4_9FIRM</name>
<evidence type="ECO:0000313" key="2">
    <source>
        <dbReference type="Proteomes" id="UP000607645"/>
    </source>
</evidence>
<proteinExistence type="predicted"/>
<evidence type="ECO:0000313" key="1">
    <source>
        <dbReference type="EMBL" id="MBC5736322.1"/>
    </source>
</evidence>
<dbReference type="EMBL" id="JACOPQ010000003">
    <property type="protein sequence ID" value="MBC5736322.1"/>
    <property type="molecule type" value="Genomic_DNA"/>
</dbReference>
<organism evidence="1 2">
    <name type="scientific">Lawsonibacter faecis</name>
    <dbReference type="NCBI Taxonomy" id="2763052"/>
    <lineage>
        <taxon>Bacteria</taxon>
        <taxon>Bacillati</taxon>
        <taxon>Bacillota</taxon>
        <taxon>Clostridia</taxon>
        <taxon>Eubacteriales</taxon>
        <taxon>Oscillospiraceae</taxon>
        <taxon>Lawsonibacter</taxon>
    </lineage>
</organism>
<dbReference type="Proteomes" id="UP000607645">
    <property type="component" value="Unassembled WGS sequence"/>
</dbReference>
<reference evidence="1" key="1">
    <citation type="submission" date="2020-08" db="EMBL/GenBank/DDBJ databases">
        <title>Genome public.</title>
        <authorList>
            <person name="Liu C."/>
            <person name="Sun Q."/>
        </authorList>
    </citation>
    <scope>NUCLEOTIDE SEQUENCE</scope>
    <source>
        <strain evidence="1">NSJ-52</strain>
    </source>
</reference>
<sequence length="66" mass="8337">MELWRSNRVLSFLWSRFDKRQLYLVCQSGSWRLEFSHFEKRRLCQHLNQDISDENLQRYLFLLQRD</sequence>
<accession>A0A8J6M7C4</accession>
<comment type="caution">
    <text evidence="1">The sequence shown here is derived from an EMBL/GenBank/DDBJ whole genome shotgun (WGS) entry which is preliminary data.</text>
</comment>